<feature type="transmembrane region" description="Helical" evidence="1">
    <location>
        <begin position="135"/>
        <end position="152"/>
    </location>
</feature>
<feature type="transmembrane region" description="Helical" evidence="1">
    <location>
        <begin position="258"/>
        <end position="277"/>
    </location>
</feature>
<keyword evidence="1" id="KW-1133">Transmembrane helix</keyword>
<feature type="transmembrane region" description="Helical" evidence="1">
    <location>
        <begin position="419"/>
        <end position="437"/>
    </location>
</feature>
<keyword evidence="3" id="KW-1185">Reference proteome</keyword>
<proteinExistence type="predicted"/>
<evidence type="ECO:0008006" key="4">
    <source>
        <dbReference type="Google" id="ProtNLM"/>
    </source>
</evidence>
<evidence type="ECO:0000313" key="3">
    <source>
        <dbReference type="Proteomes" id="UP001058273"/>
    </source>
</evidence>
<keyword evidence="1" id="KW-0812">Transmembrane</keyword>
<feature type="transmembrane region" description="Helical" evidence="1">
    <location>
        <begin position="216"/>
        <end position="238"/>
    </location>
</feature>
<protein>
    <recommendedName>
        <fullName evidence="4">MFS transporter</fullName>
    </recommendedName>
</protein>
<evidence type="ECO:0000313" key="2">
    <source>
        <dbReference type="EMBL" id="UUV99050.1"/>
    </source>
</evidence>
<reference evidence="2" key="1">
    <citation type="submission" date="2022-08" db="EMBL/GenBank/DDBJ databases">
        <title>Genome sequence of Vagococcus luciliae DSM 112651.</title>
        <authorList>
            <person name="Juan G."/>
            <person name="Anja P."/>
            <person name="Rolf D."/>
            <person name="Kampfer P."/>
            <person name="Vilcinskas A."/>
        </authorList>
    </citation>
    <scope>NUCLEOTIDE SEQUENCE</scope>
    <source>
        <strain evidence="2">G314FT</strain>
    </source>
</reference>
<feature type="transmembrane region" description="Helical" evidence="1">
    <location>
        <begin position="314"/>
        <end position="339"/>
    </location>
</feature>
<reference evidence="2" key="2">
    <citation type="submission" date="2022-08" db="EMBL/GenBank/DDBJ databases">
        <authorList>
            <person name="Poehlein A."/>
            <person name="Guzman J."/>
            <person name="Daniel R."/>
            <person name="Vilcinskas A."/>
        </authorList>
    </citation>
    <scope>NUCLEOTIDE SEQUENCE</scope>
    <source>
        <strain evidence="2">G314FT</strain>
    </source>
</reference>
<dbReference type="Proteomes" id="UP001058273">
    <property type="component" value="Chromosome"/>
</dbReference>
<keyword evidence="1" id="KW-0472">Membrane</keyword>
<dbReference type="EMBL" id="CP102451">
    <property type="protein sequence ID" value="UUV99050.1"/>
    <property type="molecule type" value="Genomic_DNA"/>
</dbReference>
<feature type="transmembrane region" description="Helical" evidence="1">
    <location>
        <begin position="283"/>
        <end position="302"/>
    </location>
</feature>
<name>A0ABY5NZG1_9ENTE</name>
<feature type="transmembrane region" description="Helical" evidence="1">
    <location>
        <begin position="41"/>
        <end position="59"/>
    </location>
</feature>
<sequence length="447" mass="51628">MESVKKKFESLQFIPFVLVNGMNLFPIFILVHIFLQNNREFHYLLPLLFFYCFKSTILFLIRLKTLPMRRLLFVAIGLGILGCGFGLLLNQSIAFGWIAGGLLGICSGLMFPSYMTVMFHERTLNDFNNKKSNQLYSLGFAIVFSTILFKLIDVSIVGTFLFLGLNLLLLASILSTYPTYTIDETIPYPNYSTIETLVLFFVGFFSVFIIKGDKKLGVSHFLLTLMIIMAILLVIYFIYYKKITRQRQFRPLESAMMLYKGMLTNFILVFCTLYQMINHGKSSLMIIYSLYLTSIIISPMMAKKIQNKERTIFYGLMFSFLLLIMHELFYVGVFTLSVITSIYNQQLNQAVYHYPVLPRDFRLIAKYRLGNIGSILHQLLMMATLFIVTKCAHNVSLDNILRSYTFKQIDTNAISVLDMSKYALLGWFAIILIILQNRQKKEAVFSK</sequence>
<feature type="transmembrane region" description="Helical" evidence="1">
    <location>
        <begin position="95"/>
        <end position="114"/>
    </location>
</feature>
<feature type="transmembrane region" description="Helical" evidence="1">
    <location>
        <begin position="192"/>
        <end position="210"/>
    </location>
</feature>
<feature type="transmembrane region" description="Helical" evidence="1">
    <location>
        <begin position="158"/>
        <end position="180"/>
    </location>
</feature>
<evidence type="ECO:0000256" key="1">
    <source>
        <dbReference type="SAM" id="Phobius"/>
    </source>
</evidence>
<gene>
    <name evidence="2" type="ORF">G314FT_12090</name>
</gene>
<feature type="transmembrane region" description="Helical" evidence="1">
    <location>
        <begin position="12"/>
        <end position="35"/>
    </location>
</feature>
<organism evidence="2 3">
    <name type="scientific">Vagococcus luciliae</name>
    <dbReference type="NCBI Taxonomy" id="2920380"/>
    <lineage>
        <taxon>Bacteria</taxon>
        <taxon>Bacillati</taxon>
        <taxon>Bacillota</taxon>
        <taxon>Bacilli</taxon>
        <taxon>Lactobacillales</taxon>
        <taxon>Enterococcaceae</taxon>
        <taxon>Vagococcus</taxon>
    </lineage>
</organism>
<accession>A0ABY5NZG1</accession>
<feature type="transmembrane region" description="Helical" evidence="1">
    <location>
        <begin position="71"/>
        <end position="89"/>
    </location>
</feature>